<name>A0ABQ9EG27_TEGGR</name>
<protein>
    <submittedName>
        <fullName evidence="2">Uncharacterized protein</fullName>
    </submittedName>
</protein>
<dbReference type="Proteomes" id="UP001217089">
    <property type="component" value="Unassembled WGS sequence"/>
</dbReference>
<accession>A0ABQ9EG27</accession>
<sequence>MKWFRHRKNTISEVMPEFKKHSKSVTVSKIVTESYRPNDEAAVKMNQQNGKTEPDSLTKGETEQERLQNGATEKEKPTQEESYVNTPTIDVQVSEEEQISEQPQTTATETELPWKTRLSEDQALQISSCLLITSDEPCTAEAPTWVDNLSYNHLKESLSPYASPEVTVIAVKENIKTPVFDLFPKQNGNNDVALPVPWSKESIDSNGKDDEPVSSLAVLNRSGDKSDQYLQSNHMLRPPSYHVIIPTPDSGSVSQDFDDEFHKPLRTLPGSASAPDLPKHRQLLEHFTRDQLHTESFLQELNFQEEVSNRVQDWLESSGSCDVNGDPDIDTTLHGEDEGITIEIPEKEITHL</sequence>
<proteinExistence type="predicted"/>
<feature type="compositionally biased region" description="Basic and acidic residues" evidence="1">
    <location>
        <begin position="52"/>
        <end position="79"/>
    </location>
</feature>
<evidence type="ECO:0000313" key="3">
    <source>
        <dbReference type="Proteomes" id="UP001217089"/>
    </source>
</evidence>
<keyword evidence="3" id="KW-1185">Reference proteome</keyword>
<gene>
    <name evidence="2" type="ORF">KUTeg_019772</name>
</gene>
<evidence type="ECO:0000313" key="2">
    <source>
        <dbReference type="EMBL" id="KAJ8303376.1"/>
    </source>
</evidence>
<reference evidence="2 3" key="1">
    <citation type="submission" date="2022-12" db="EMBL/GenBank/DDBJ databases">
        <title>Chromosome-level genome of Tegillarca granosa.</title>
        <authorList>
            <person name="Kim J."/>
        </authorList>
    </citation>
    <scope>NUCLEOTIDE SEQUENCE [LARGE SCALE GENOMIC DNA]</scope>
    <source>
        <strain evidence="2">Teg-2019</strain>
        <tissue evidence="2">Adductor muscle</tissue>
    </source>
</reference>
<organism evidence="2 3">
    <name type="scientific">Tegillarca granosa</name>
    <name type="common">Malaysian cockle</name>
    <name type="synonym">Anadara granosa</name>
    <dbReference type="NCBI Taxonomy" id="220873"/>
    <lineage>
        <taxon>Eukaryota</taxon>
        <taxon>Metazoa</taxon>
        <taxon>Spiralia</taxon>
        <taxon>Lophotrochozoa</taxon>
        <taxon>Mollusca</taxon>
        <taxon>Bivalvia</taxon>
        <taxon>Autobranchia</taxon>
        <taxon>Pteriomorphia</taxon>
        <taxon>Arcoida</taxon>
        <taxon>Arcoidea</taxon>
        <taxon>Arcidae</taxon>
        <taxon>Tegillarca</taxon>
    </lineage>
</organism>
<feature type="region of interest" description="Disordered" evidence="1">
    <location>
        <begin position="30"/>
        <end position="84"/>
    </location>
</feature>
<evidence type="ECO:0000256" key="1">
    <source>
        <dbReference type="SAM" id="MobiDB-lite"/>
    </source>
</evidence>
<comment type="caution">
    <text evidence="2">The sequence shown here is derived from an EMBL/GenBank/DDBJ whole genome shotgun (WGS) entry which is preliminary data.</text>
</comment>
<dbReference type="EMBL" id="JARBDR010000917">
    <property type="protein sequence ID" value="KAJ8303376.1"/>
    <property type="molecule type" value="Genomic_DNA"/>
</dbReference>